<dbReference type="Pfam" id="PF16113">
    <property type="entry name" value="ECH_2"/>
    <property type="match status" value="1"/>
</dbReference>
<dbReference type="GO" id="GO:0006631">
    <property type="term" value="P:fatty acid metabolic process"/>
    <property type="evidence" value="ECO:0007669"/>
    <property type="project" value="UniProtKB-KW"/>
</dbReference>
<protein>
    <submittedName>
        <fullName evidence="4">Enoyl-hydratase isomerase family protein</fullName>
    </submittedName>
</protein>
<proteinExistence type="predicted"/>
<keyword evidence="4" id="KW-0413">Isomerase</keyword>
<dbReference type="OrthoDB" id="330128at2759"/>
<dbReference type="GO" id="GO:0016836">
    <property type="term" value="F:hydro-lyase activity"/>
    <property type="evidence" value="ECO:0007669"/>
    <property type="project" value="TreeGrafter"/>
</dbReference>
<gene>
    <name evidence="4" type="ORF">CSUI_010913</name>
</gene>
<dbReference type="Proteomes" id="UP000221165">
    <property type="component" value="Unassembled WGS sequence"/>
</dbReference>
<reference evidence="4 5" key="1">
    <citation type="journal article" date="2017" name="Int. J. Parasitol.">
        <title>The genome of the protozoan parasite Cystoisospora suis and a reverse vaccinology approach to identify vaccine candidates.</title>
        <authorList>
            <person name="Palmieri N."/>
            <person name="Shrestha A."/>
            <person name="Ruttkowski B."/>
            <person name="Beck T."/>
            <person name="Vogl C."/>
            <person name="Tomley F."/>
            <person name="Blake D.P."/>
            <person name="Joachim A."/>
        </authorList>
    </citation>
    <scope>NUCLEOTIDE SEQUENCE [LARGE SCALE GENOMIC DNA]</scope>
    <source>
        <strain evidence="4 5">Wien I</strain>
    </source>
</reference>
<evidence type="ECO:0000313" key="4">
    <source>
        <dbReference type="EMBL" id="PHJ15276.1"/>
    </source>
</evidence>
<feature type="non-terminal residue" evidence="4">
    <location>
        <position position="74"/>
    </location>
</feature>
<comment type="caution">
    <text evidence="4">The sequence shown here is derived from an EMBL/GenBank/DDBJ whole genome shotgun (WGS) entry which is preliminary data.</text>
</comment>
<dbReference type="EMBL" id="MIGC01008830">
    <property type="protein sequence ID" value="PHJ15276.1"/>
    <property type="molecule type" value="Genomic_DNA"/>
</dbReference>
<sequence>MSFVLSNLRGSLGVFLALTGHPLSSSDLVWSGLCRRWISPEALPLLELTAEKQLEVSERDAAVMLEEHYLQPPG</sequence>
<dbReference type="VEuPathDB" id="ToxoDB:CSUI_010913"/>
<dbReference type="PANTHER" id="PTHR43602:SF1">
    <property type="entry name" value="ENOYL-COA HYDRATASE DOMAIN-CONTAINING PROTEIN 3, MITOCHONDRIAL"/>
    <property type="match status" value="1"/>
</dbReference>
<keyword evidence="2" id="KW-0443">Lipid metabolism</keyword>
<dbReference type="GO" id="GO:0005739">
    <property type="term" value="C:mitochondrion"/>
    <property type="evidence" value="ECO:0007669"/>
    <property type="project" value="TreeGrafter"/>
</dbReference>
<dbReference type="RefSeq" id="XP_067917010.1">
    <property type="nucleotide sequence ID" value="XM_068071014.1"/>
</dbReference>
<evidence type="ECO:0000256" key="1">
    <source>
        <dbReference type="ARBA" id="ARBA00022832"/>
    </source>
</evidence>
<evidence type="ECO:0000256" key="2">
    <source>
        <dbReference type="ARBA" id="ARBA00023098"/>
    </source>
</evidence>
<dbReference type="GeneID" id="94434225"/>
<keyword evidence="5" id="KW-1185">Reference proteome</keyword>
<dbReference type="GO" id="GO:0016853">
    <property type="term" value="F:isomerase activity"/>
    <property type="evidence" value="ECO:0007669"/>
    <property type="project" value="UniProtKB-KW"/>
</dbReference>
<organism evidence="4 5">
    <name type="scientific">Cystoisospora suis</name>
    <dbReference type="NCBI Taxonomy" id="483139"/>
    <lineage>
        <taxon>Eukaryota</taxon>
        <taxon>Sar</taxon>
        <taxon>Alveolata</taxon>
        <taxon>Apicomplexa</taxon>
        <taxon>Conoidasida</taxon>
        <taxon>Coccidia</taxon>
        <taxon>Eucoccidiorida</taxon>
        <taxon>Eimeriorina</taxon>
        <taxon>Sarcocystidae</taxon>
        <taxon>Cystoisospora</taxon>
    </lineage>
</organism>
<evidence type="ECO:0000313" key="5">
    <source>
        <dbReference type="Proteomes" id="UP000221165"/>
    </source>
</evidence>
<dbReference type="AlphaFoldDB" id="A0A2C6KG14"/>
<dbReference type="InterPro" id="IPR052377">
    <property type="entry name" value="Mitochondrial_ECH-domain"/>
</dbReference>
<dbReference type="Gene3D" id="3.90.226.10">
    <property type="entry name" value="2-enoyl-CoA Hydratase, Chain A, domain 1"/>
    <property type="match status" value="1"/>
</dbReference>
<feature type="domain" description="Enoyl-CoA hydratase/isomerase" evidence="3">
    <location>
        <begin position="1"/>
        <end position="67"/>
    </location>
</feature>
<dbReference type="InterPro" id="IPR045004">
    <property type="entry name" value="ECH_dom"/>
</dbReference>
<accession>A0A2C6KG14</accession>
<keyword evidence="1" id="KW-0276">Fatty acid metabolism</keyword>
<name>A0A2C6KG14_9APIC</name>
<dbReference type="PANTHER" id="PTHR43602">
    <property type="match status" value="1"/>
</dbReference>
<evidence type="ECO:0000259" key="3">
    <source>
        <dbReference type="Pfam" id="PF16113"/>
    </source>
</evidence>